<gene>
    <name evidence="1" type="ORF">Gasu_32570</name>
</gene>
<dbReference type="Gramene" id="EME29245">
    <property type="protein sequence ID" value="EME29245"/>
    <property type="gene ID" value="Gasu_32570"/>
</dbReference>
<dbReference type="GeneID" id="17088141"/>
<reference evidence="2" key="1">
    <citation type="journal article" date="2013" name="Science">
        <title>Gene transfer from bacteria and archaea facilitated evolution of an extremophilic eukaryote.</title>
        <authorList>
            <person name="Schonknecht G."/>
            <person name="Chen W.H."/>
            <person name="Ternes C.M."/>
            <person name="Barbier G.G."/>
            <person name="Shrestha R.P."/>
            <person name="Stanke M."/>
            <person name="Brautigam A."/>
            <person name="Baker B.J."/>
            <person name="Banfield J.F."/>
            <person name="Garavito R.M."/>
            <person name="Carr K."/>
            <person name="Wilkerson C."/>
            <person name="Rensing S.A."/>
            <person name="Gagneul D."/>
            <person name="Dickenson N.E."/>
            <person name="Oesterhelt C."/>
            <person name="Lercher M.J."/>
            <person name="Weber A.P."/>
        </authorList>
    </citation>
    <scope>NUCLEOTIDE SEQUENCE [LARGE SCALE GENOMIC DNA]</scope>
    <source>
        <strain evidence="2">074W</strain>
    </source>
</reference>
<keyword evidence="2" id="KW-1185">Reference proteome</keyword>
<dbReference type="AlphaFoldDB" id="M2WYV7"/>
<accession>M2WYV7</accession>
<protein>
    <submittedName>
        <fullName evidence="1">Uncharacterized protein</fullName>
    </submittedName>
</protein>
<dbReference type="KEGG" id="gsl:Gasu_32570"/>
<dbReference type="Proteomes" id="UP000030680">
    <property type="component" value="Unassembled WGS sequence"/>
</dbReference>
<proteinExistence type="predicted"/>
<name>M2WYV7_GALSU</name>
<organism evidence="1 2">
    <name type="scientific">Galdieria sulphuraria</name>
    <name type="common">Red alga</name>
    <dbReference type="NCBI Taxonomy" id="130081"/>
    <lineage>
        <taxon>Eukaryota</taxon>
        <taxon>Rhodophyta</taxon>
        <taxon>Bangiophyceae</taxon>
        <taxon>Galdieriales</taxon>
        <taxon>Galdieriaceae</taxon>
        <taxon>Galdieria</taxon>
    </lineage>
</organism>
<dbReference type="EMBL" id="KB454510">
    <property type="protein sequence ID" value="EME29245.1"/>
    <property type="molecule type" value="Genomic_DNA"/>
</dbReference>
<evidence type="ECO:0000313" key="2">
    <source>
        <dbReference type="Proteomes" id="UP000030680"/>
    </source>
</evidence>
<evidence type="ECO:0000313" key="1">
    <source>
        <dbReference type="EMBL" id="EME29245.1"/>
    </source>
</evidence>
<dbReference type="RefSeq" id="XP_005705765.1">
    <property type="nucleotide sequence ID" value="XM_005705708.1"/>
</dbReference>
<sequence>MLAARSSFIASKCDDKFLYHFSALVDYLKARSFVKETQVYDRTLERASELAQSLRDKIFSVRRTNPLESGKLSST</sequence>